<comment type="caution">
    <text evidence="2">The sequence shown here is derived from an EMBL/GenBank/DDBJ whole genome shotgun (WGS) entry which is preliminary data.</text>
</comment>
<dbReference type="RefSeq" id="WP_147599700.1">
    <property type="nucleotide sequence ID" value="NZ_BAABXP010000001.1"/>
</dbReference>
<dbReference type="InterPro" id="IPR036388">
    <property type="entry name" value="WH-like_DNA-bd_sf"/>
</dbReference>
<dbReference type="PROSITE" id="PS51197">
    <property type="entry name" value="HTH_RRF2_2"/>
    <property type="match status" value="1"/>
</dbReference>
<keyword evidence="1" id="KW-0238">DNA-binding</keyword>
<evidence type="ECO:0000313" key="2">
    <source>
        <dbReference type="EMBL" id="MET3750765.1"/>
    </source>
</evidence>
<accession>A0ABV2M2S3</accession>
<dbReference type="InterPro" id="IPR036390">
    <property type="entry name" value="WH_DNA-bd_sf"/>
</dbReference>
<dbReference type="Pfam" id="PF02082">
    <property type="entry name" value="Rrf2"/>
    <property type="match status" value="1"/>
</dbReference>
<dbReference type="PANTHER" id="PTHR33221:SF5">
    <property type="entry name" value="HTH-TYPE TRANSCRIPTIONAL REGULATOR ISCR"/>
    <property type="match status" value="1"/>
</dbReference>
<dbReference type="PANTHER" id="PTHR33221">
    <property type="entry name" value="WINGED HELIX-TURN-HELIX TRANSCRIPTIONAL REGULATOR, RRF2 FAMILY"/>
    <property type="match status" value="1"/>
</dbReference>
<proteinExistence type="predicted"/>
<dbReference type="PROSITE" id="PS01332">
    <property type="entry name" value="HTH_RRF2_1"/>
    <property type="match status" value="1"/>
</dbReference>
<evidence type="ECO:0000256" key="1">
    <source>
        <dbReference type="ARBA" id="ARBA00023125"/>
    </source>
</evidence>
<dbReference type="NCBIfam" id="TIGR00738">
    <property type="entry name" value="rrf2_super"/>
    <property type="match status" value="1"/>
</dbReference>
<evidence type="ECO:0000313" key="3">
    <source>
        <dbReference type="Proteomes" id="UP001549106"/>
    </source>
</evidence>
<sequence length="144" mass="15805">MKLSTRAIYGLRAMIDLGVYSEQEAVSIQSIAGRQNISVSYLEQLMAKLKRAGLVESTRGACGGYRLGRPAEEISVGDILRVLEGGLEAAQCPGTSPEENCETKDICVAKLVWKRINDSITQAVDTLMLGQLIEESRKKQEEKM</sequence>
<gene>
    <name evidence="2" type="ORF">ABID24_002018</name>
</gene>
<name>A0ABV2M2S3_9FIRM</name>
<reference evidence="2 3" key="1">
    <citation type="submission" date="2024-06" db="EMBL/GenBank/DDBJ databases">
        <title>Genomic Encyclopedia of Type Strains, Phase IV (KMG-IV): sequencing the most valuable type-strain genomes for metagenomic binning, comparative biology and taxonomic classification.</title>
        <authorList>
            <person name="Goeker M."/>
        </authorList>
    </citation>
    <scope>NUCLEOTIDE SEQUENCE [LARGE SCALE GENOMIC DNA]</scope>
    <source>
        <strain evidence="2 3">DSM 29492</strain>
    </source>
</reference>
<dbReference type="Proteomes" id="UP001549106">
    <property type="component" value="Unassembled WGS sequence"/>
</dbReference>
<organism evidence="2 3">
    <name type="scientific">Blautia caecimuris</name>
    <dbReference type="NCBI Taxonomy" id="1796615"/>
    <lineage>
        <taxon>Bacteria</taxon>
        <taxon>Bacillati</taxon>
        <taxon>Bacillota</taxon>
        <taxon>Clostridia</taxon>
        <taxon>Lachnospirales</taxon>
        <taxon>Lachnospiraceae</taxon>
        <taxon>Blautia</taxon>
    </lineage>
</organism>
<dbReference type="SUPFAM" id="SSF46785">
    <property type="entry name" value="Winged helix' DNA-binding domain"/>
    <property type="match status" value="1"/>
</dbReference>
<dbReference type="InterPro" id="IPR000944">
    <property type="entry name" value="Tscrpt_reg_Rrf2"/>
</dbReference>
<protein>
    <submittedName>
        <fullName evidence="2">Rrf2 family protein</fullName>
    </submittedName>
</protein>
<keyword evidence="3" id="KW-1185">Reference proteome</keyword>
<dbReference type="Gene3D" id="1.10.10.10">
    <property type="entry name" value="Winged helix-like DNA-binding domain superfamily/Winged helix DNA-binding domain"/>
    <property type="match status" value="1"/>
</dbReference>
<dbReference type="InterPro" id="IPR030489">
    <property type="entry name" value="TR_Rrf2-type_CS"/>
</dbReference>
<dbReference type="EMBL" id="JBEPMJ010000014">
    <property type="protein sequence ID" value="MET3750765.1"/>
    <property type="molecule type" value="Genomic_DNA"/>
</dbReference>